<sequence>MGKEVFSVCASPHRLLVHIWAVLKAAVIISANNFNPIIIENDIGWYIFMIIPSICTGFGITLLIGDLRAYKILITIEFILIAVRTFIHHLVIHSISYWYREMPFRLIGAKTKFMIELIPILTLAALHHLFQFNYAYLHLVVGFTSYFYTIAHFMHEAYDIEGKDVLLGLAMQVLAYLLNGELLVKALALSLGVVLCFYRYVMYSAPEVPEHRKKELERLPC</sequence>
<feature type="transmembrane region" description="Helical" evidence="1">
    <location>
        <begin position="43"/>
        <end position="64"/>
    </location>
</feature>
<proteinExistence type="predicted"/>
<dbReference type="AlphaFoldDB" id="A0A9J5XMG9"/>
<dbReference type="OrthoDB" id="1285728at2759"/>
<organism evidence="2 3">
    <name type="scientific">Solanum commersonii</name>
    <name type="common">Commerson's wild potato</name>
    <name type="synonym">Commerson's nightshade</name>
    <dbReference type="NCBI Taxonomy" id="4109"/>
    <lineage>
        <taxon>Eukaryota</taxon>
        <taxon>Viridiplantae</taxon>
        <taxon>Streptophyta</taxon>
        <taxon>Embryophyta</taxon>
        <taxon>Tracheophyta</taxon>
        <taxon>Spermatophyta</taxon>
        <taxon>Magnoliopsida</taxon>
        <taxon>eudicotyledons</taxon>
        <taxon>Gunneridae</taxon>
        <taxon>Pentapetalae</taxon>
        <taxon>asterids</taxon>
        <taxon>lamiids</taxon>
        <taxon>Solanales</taxon>
        <taxon>Solanaceae</taxon>
        <taxon>Solanoideae</taxon>
        <taxon>Solaneae</taxon>
        <taxon>Solanum</taxon>
    </lineage>
</organism>
<dbReference type="Proteomes" id="UP000824120">
    <property type="component" value="Chromosome 9"/>
</dbReference>
<keyword evidence="1" id="KW-1133">Transmembrane helix</keyword>
<evidence type="ECO:0000313" key="2">
    <source>
        <dbReference type="EMBL" id="KAG5588663.1"/>
    </source>
</evidence>
<comment type="caution">
    <text evidence="2">The sequence shown here is derived from an EMBL/GenBank/DDBJ whole genome shotgun (WGS) entry which is preliminary data.</text>
</comment>
<protein>
    <submittedName>
        <fullName evidence="2">Uncharacterized protein</fullName>
    </submittedName>
</protein>
<feature type="transmembrane region" description="Helical" evidence="1">
    <location>
        <begin position="113"/>
        <end position="130"/>
    </location>
</feature>
<reference evidence="2 3" key="1">
    <citation type="submission" date="2020-09" db="EMBL/GenBank/DDBJ databases">
        <title>De no assembly of potato wild relative species, Solanum commersonii.</title>
        <authorList>
            <person name="Cho K."/>
        </authorList>
    </citation>
    <scope>NUCLEOTIDE SEQUENCE [LARGE SCALE GENOMIC DNA]</scope>
    <source>
        <strain evidence="2">LZ3.2</strain>
        <tissue evidence="2">Leaf</tissue>
    </source>
</reference>
<evidence type="ECO:0000313" key="3">
    <source>
        <dbReference type="Proteomes" id="UP000824120"/>
    </source>
</evidence>
<dbReference type="EMBL" id="JACXVP010000009">
    <property type="protein sequence ID" value="KAG5588663.1"/>
    <property type="molecule type" value="Genomic_DNA"/>
</dbReference>
<feature type="transmembrane region" description="Helical" evidence="1">
    <location>
        <begin position="174"/>
        <end position="201"/>
    </location>
</feature>
<gene>
    <name evidence="2" type="ORF">H5410_049097</name>
</gene>
<feature type="transmembrane region" description="Helical" evidence="1">
    <location>
        <begin position="70"/>
        <end position="92"/>
    </location>
</feature>
<accession>A0A9J5XMG9</accession>
<evidence type="ECO:0000256" key="1">
    <source>
        <dbReference type="SAM" id="Phobius"/>
    </source>
</evidence>
<keyword evidence="1" id="KW-0472">Membrane</keyword>
<feature type="transmembrane region" description="Helical" evidence="1">
    <location>
        <begin position="136"/>
        <end position="154"/>
    </location>
</feature>
<feature type="transmembrane region" description="Helical" evidence="1">
    <location>
        <begin position="15"/>
        <end position="31"/>
    </location>
</feature>
<name>A0A9J5XMG9_SOLCO</name>
<keyword evidence="3" id="KW-1185">Reference proteome</keyword>
<keyword evidence="1" id="KW-0812">Transmembrane</keyword>